<dbReference type="EMBL" id="LAZR01000145">
    <property type="protein sequence ID" value="KKN86667.1"/>
    <property type="molecule type" value="Genomic_DNA"/>
</dbReference>
<comment type="caution">
    <text evidence="1">The sequence shown here is derived from an EMBL/GenBank/DDBJ whole genome shotgun (WGS) entry which is preliminary data.</text>
</comment>
<sequence length="122" mass="13632">MKKKTLFFFFLLQCFINLSCSSDNYSESSQVFEDLTATVKGQVSCQTMNDGFVFEIELDEPINVSAQTSLKSIGITNLPENLKMEGTKILISVRPAEFPNGTCVTTFSPEYFFENTKASLTP</sequence>
<protein>
    <submittedName>
        <fullName evidence="1">Uncharacterized protein</fullName>
    </submittedName>
</protein>
<gene>
    <name evidence="1" type="ORF">LCGC14_0266300</name>
</gene>
<organism evidence="1">
    <name type="scientific">marine sediment metagenome</name>
    <dbReference type="NCBI Taxonomy" id="412755"/>
    <lineage>
        <taxon>unclassified sequences</taxon>
        <taxon>metagenomes</taxon>
        <taxon>ecological metagenomes</taxon>
    </lineage>
</organism>
<dbReference type="AlphaFoldDB" id="A0A0F9UH29"/>
<evidence type="ECO:0000313" key="1">
    <source>
        <dbReference type="EMBL" id="KKN86667.1"/>
    </source>
</evidence>
<reference evidence="1" key="1">
    <citation type="journal article" date="2015" name="Nature">
        <title>Complex archaea that bridge the gap between prokaryotes and eukaryotes.</title>
        <authorList>
            <person name="Spang A."/>
            <person name="Saw J.H."/>
            <person name="Jorgensen S.L."/>
            <person name="Zaremba-Niedzwiedzka K."/>
            <person name="Martijn J."/>
            <person name="Lind A.E."/>
            <person name="van Eijk R."/>
            <person name="Schleper C."/>
            <person name="Guy L."/>
            <person name="Ettema T.J."/>
        </authorList>
    </citation>
    <scope>NUCLEOTIDE SEQUENCE</scope>
</reference>
<accession>A0A0F9UH29</accession>
<name>A0A0F9UH29_9ZZZZ</name>
<proteinExistence type="predicted"/>